<dbReference type="RefSeq" id="WP_248412942.1">
    <property type="nucleotide sequence ID" value="NZ_JALPQF010000008.1"/>
</dbReference>
<evidence type="ECO:0000313" key="2">
    <source>
        <dbReference type="Proteomes" id="UP001203687"/>
    </source>
</evidence>
<keyword evidence="2" id="KW-1185">Reference proteome</keyword>
<comment type="caution">
    <text evidence="1">The sequence shown here is derived from an EMBL/GenBank/DDBJ whole genome shotgun (WGS) entry which is preliminary data.</text>
</comment>
<dbReference type="EMBL" id="JALPQF010000008">
    <property type="protein sequence ID" value="MCK8480921.1"/>
    <property type="molecule type" value="Genomic_DNA"/>
</dbReference>
<proteinExistence type="predicted"/>
<organism evidence="1 2">
    <name type="scientific">Psychroserpens algicola</name>
    <dbReference type="NCBI Taxonomy" id="1719034"/>
    <lineage>
        <taxon>Bacteria</taxon>
        <taxon>Pseudomonadati</taxon>
        <taxon>Bacteroidota</taxon>
        <taxon>Flavobacteriia</taxon>
        <taxon>Flavobacteriales</taxon>
        <taxon>Flavobacteriaceae</taxon>
        <taxon>Psychroserpens</taxon>
    </lineage>
</organism>
<gene>
    <name evidence="1" type="ORF">MUY34_09820</name>
</gene>
<evidence type="ECO:0000313" key="1">
    <source>
        <dbReference type="EMBL" id="MCK8480921.1"/>
    </source>
</evidence>
<protein>
    <recommendedName>
        <fullName evidence="3">Secreted protein</fullName>
    </recommendedName>
</protein>
<evidence type="ECO:0008006" key="3">
    <source>
        <dbReference type="Google" id="ProtNLM"/>
    </source>
</evidence>
<dbReference type="Proteomes" id="UP001203687">
    <property type="component" value="Unassembled WGS sequence"/>
</dbReference>
<sequence>MSINNLKLLSFVLGYFSLSSVFTSSDINYSCIEQPIIKKAIYGAYLRKITTKDSVYICKGPSSKRYHYTKTCRGLSACSTKTYKVSLSEAKELKRTLCGWED</sequence>
<name>A0ABT0H960_9FLAO</name>
<accession>A0ABT0H960</accession>
<reference evidence="1" key="1">
    <citation type="submission" date="2022-04" db="EMBL/GenBank/DDBJ databases">
        <authorList>
            <person name="Ren T."/>
        </authorList>
    </citation>
    <scope>NUCLEOTIDE SEQUENCE</scope>
    <source>
        <strain evidence="1">F63249</strain>
    </source>
</reference>